<feature type="compositionally biased region" description="Low complexity" evidence="1">
    <location>
        <begin position="548"/>
        <end position="564"/>
    </location>
</feature>
<dbReference type="InterPro" id="IPR011011">
    <property type="entry name" value="Znf_FYVE_PHD"/>
</dbReference>
<dbReference type="InterPro" id="IPR023393">
    <property type="entry name" value="START-like_dom_sf"/>
</dbReference>
<dbReference type="PANTHER" id="PTHR13510:SF44">
    <property type="entry name" value="RABENOSYN-5"/>
    <property type="match status" value="1"/>
</dbReference>
<accession>A0AAD5Q6K4</accession>
<sequence>MGLDQFPVDERAVPRVRVPVARLHEWKEVAQDEVARALQQPHSWYNAFKDKVRDGYELLADRPQLQAFLRDVPDSCDKNVLVRSTLFNVTLDDLAYGLYHDTTYDARCVMAHMYEGTFLDGAVLQVQERRCEQDPMRFVGMKWAALRSPAAALITSRDFVYFSFDGTATDSQGHRVLFRFLRSMPMDDIPVEDQHLPPLVRGKISNLNIYRQNGAHVDVFTKAMHSNAGAMPSWVVTKTIAFMFPGILNIETLADARALLAVGMARLNPARVTHPVAALIPGLMPGSAVSNQPMTAAQRAAVILAAPNVCGVCFHKFRVTRSKRRCQSCCREVCKRCTRRLWLYDELKHLSDIAVVALRFCVNCMRFARHQVRESGGASPLACSQLSLTSNASSSSGAVSSHSSRGGRAIVLYQPESPTHASLDSYELTLKLPPPASDDHESDSFDQDALDDRGFGNVRSLFQQLQSAQNPQDTDEYSIAGSWDDGPTLQRSQSQRSRKIGWSHATSAAAVRQRQSSSSRGLNARHKSVPDLHALHTTSARGTDSGEPSLESAAARRPALSRARTVQDPRVAADLETIFRLQSELFQQPAARQSGQEAYNTR</sequence>
<organism evidence="2 3">
    <name type="scientific">Pythium insidiosum</name>
    <name type="common">Pythiosis disease agent</name>
    <dbReference type="NCBI Taxonomy" id="114742"/>
    <lineage>
        <taxon>Eukaryota</taxon>
        <taxon>Sar</taxon>
        <taxon>Stramenopiles</taxon>
        <taxon>Oomycota</taxon>
        <taxon>Peronosporomycetes</taxon>
        <taxon>Pythiales</taxon>
        <taxon>Pythiaceae</taxon>
        <taxon>Pythium</taxon>
    </lineage>
</organism>
<name>A0AAD5Q6K4_PYTIN</name>
<reference evidence="2" key="1">
    <citation type="submission" date="2021-12" db="EMBL/GenBank/DDBJ databases">
        <title>Prjna785345.</title>
        <authorList>
            <person name="Rujirawat T."/>
            <person name="Krajaejun T."/>
        </authorList>
    </citation>
    <scope>NUCLEOTIDE SEQUENCE</scope>
    <source>
        <strain evidence="2">Pi057C3</strain>
    </source>
</reference>
<dbReference type="SUPFAM" id="SSF57903">
    <property type="entry name" value="FYVE/PHD zinc finger"/>
    <property type="match status" value="1"/>
</dbReference>
<proteinExistence type="predicted"/>
<dbReference type="Gene3D" id="3.30.40.10">
    <property type="entry name" value="Zinc/RING finger domain, C3HC4 (zinc finger)"/>
    <property type="match status" value="1"/>
</dbReference>
<evidence type="ECO:0000313" key="3">
    <source>
        <dbReference type="Proteomes" id="UP001209570"/>
    </source>
</evidence>
<keyword evidence="3" id="KW-1185">Reference proteome</keyword>
<evidence type="ECO:0000256" key="1">
    <source>
        <dbReference type="SAM" id="MobiDB-lite"/>
    </source>
</evidence>
<dbReference type="PANTHER" id="PTHR13510">
    <property type="entry name" value="FYVE-FINGER-CONTAINING RAB5 EFFECTOR PROTEIN RABENOSYN-5-RELATED"/>
    <property type="match status" value="1"/>
</dbReference>
<dbReference type="Gene3D" id="3.30.530.20">
    <property type="match status" value="1"/>
</dbReference>
<evidence type="ECO:0008006" key="4">
    <source>
        <dbReference type="Google" id="ProtNLM"/>
    </source>
</evidence>
<dbReference type="Proteomes" id="UP001209570">
    <property type="component" value="Unassembled WGS sequence"/>
</dbReference>
<dbReference type="InterPro" id="IPR013083">
    <property type="entry name" value="Znf_RING/FYVE/PHD"/>
</dbReference>
<gene>
    <name evidence="2" type="ORF">P43SY_009532</name>
</gene>
<comment type="caution">
    <text evidence="2">The sequence shown here is derived from an EMBL/GenBank/DDBJ whole genome shotgun (WGS) entry which is preliminary data.</text>
</comment>
<evidence type="ECO:0000313" key="2">
    <source>
        <dbReference type="EMBL" id="KAJ0400215.1"/>
    </source>
</evidence>
<feature type="compositionally biased region" description="Low complexity" evidence="1">
    <location>
        <begin position="507"/>
        <end position="520"/>
    </location>
</feature>
<protein>
    <recommendedName>
        <fullName evidence="4">FYVE-type domain-containing protein</fullName>
    </recommendedName>
</protein>
<feature type="region of interest" description="Disordered" evidence="1">
    <location>
        <begin position="430"/>
        <end position="450"/>
    </location>
</feature>
<dbReference type="AlphaFoldDB" id="A0AAD5Q6K4"/>
<feature type="region of interest" description="Disordered" evidence="1">
    <location>
        <begin position="465"/>
        <end position="569"/>
    </location>
</feature>
<dbReference type="InterPro" id="IPR052727">
    <property type="entry name" value="Rab4/Rab5_effector"/>
</dbReference>
<dbReference type="EMBL" id="JAKCXM010000160">
    <property type="protein sequence ID" value="KAJ0400215.1"/>
    <property type="molecule type" value="Genomic_DNA"/>
</dbReference>